<dbReference type="Pfam" id="PF11127">
    <property type="entry name" value="YgaP-like_TM"/>
    <property type="match status" value="1"/>
</dbReference>
<dbReference type="PROSITE" id="PS50206">
    <property type="entry name" value="RHODANESE_3"/>
    <property type="match status" value="1"/>
</dbReference>
<dbReference type="InterPro" id="IPR021309">
    <property type="entry name" value="YgaP-like_TM"/>
</dbReference>
<protein>
    <recommendedName>
        <fullName evidence="2">Rhodanese domain-containing protein</fullName>
    </recommendedName>
</protein>
<comment type="caution">
    <text evidence="3">The sequence shown here is derived from an EMBL/GenBank/DDBJ whole genome shotgun (WGS) entry which is preliminary data.</text>
</comment>
<sequence length="181" mass="18973">MTKILNPLTPDEAARRLAEGRAVMIDIREADEFARRRARGARSRPLSSLDAGGLNLEGGRPDALEVIFTCRSGMRTGANGARLAAACEGPAHVLEGGLDAWDRAGLPVETDAKAPLEMMRQVQIVAGLLVLTGVILGLAVSPWFLGVAGFVGAGLTFAGVTGFCGMARLLALAPWNRPARA</sequence>
<keyword evidence="1" id="KW-0472">Membrane</keyword>
<gene>
    <name evidence="3" type="ORF">CFHF_18500</name>
</gene>
<keyword evidence="1" id="KW-0812">Transmembrane</keyword>
<dbReference type="Proteomes" id="UP000234483">
    <property type="component" value="Unassembled WGS sequence"/>
</dbReference>
<dbReference type="Gene3D" id="6.10.140.1340">
    <property type="match status" value="1"/>
</dbReference>
<dbReference type="EMBL" id="PJRQ01000040">
    <property type="protein sequence ID" value="PLR09134.1"/>
    <property type="molecule type" value="Genomic_DNA"/>
</dbReference>
<dbReference type="AlphaFoldDB" id="A0A2N5CPQ1"/>
<feature type="transmembrane region" description="Helical" evidence="1">
    <location>
        <begin position="150"/>
        <end position="171"/>
    </location>
</feature>
<evidence type="ECO:0000313" key="4">
    <source>
        <dbReference type="Proteomes" id="UP000234483"/>
    </source>
</evidence>
<dbReference type="Gene3D" id="3.40.250.10">
    <property type="entry name" value="Rhodanese-like domain"/>
    <property type="match status" value="1"/>
</dbReference>
<proteinExistence type="predicted"/>
<feature type="domain" description="Rhodanese" evidence="2">
    <location>
        <begin position="18"/>
        <end position="110"/>
    </location>
</feature>
<dbReference type="SMART" id="SM00450">
    <property type="entry name" value="RHOD"/>
    <property type="match status" value="1"/>
</dbReference>
<dbReference type="Pfam" id="PF00581">
    <property type="entry name" value="Rhodanese"/>
    <property type="match status" value="1"/>
</dbReference>
<accession>A0A2N5CPQ1</accession>
<dbReference type="SUPFAM" id="SSF52821">
    <property type="entry name" value="Rhodanese/Cell cycle control phosphatase"/>
    <property type="match status" value="1"/>
</dbReference>
<evidence type="ECO:0000313" key="3">
    <source>
        <dbReference type="EMBL" id="PLR09134.1"/>
    </source>
</evidence>
<keyword evidence="1" id="KW-1133">Transmembrane helix</keyword>
<dbReference type="RefSeq" id="WP_101714466.1">
    <property type="nucleotide sequence ID" value="NZ_PJRQ01000040.1"/>
</dbReference>
<evidence type="ECO:0000256" key="1">
    <source>
        <dbReference type="SAM" id="Phobius"/>
    </source>
</evidence>
<dbReference type="InterPro" id="IPR036873">
    <property type="entry name" value="Rhodanese-like_dom_sf"/>
</dbReference>
<organism evidence="3 4">
    <name type="scientific">Caulobacter flavus</name>
    <dbReference type="NCBI Taxonomy" id="1679497"/>
    <lineage>
        <taxon>Bacteria</taxon>
        <taxon>Pseudomonadati</taxon>
        <taxon>Pseudomonadota</taxon>
        <taxon>Alphaproteobacteria</taxon>
        <taxon>Caulobacterales</taxon>
        <taxon>Caulobacteraceae</taxon>
        <taxon>Caulobacter</taxon>
    </lineage>
</organism>
<name>A0A2N5CPQ1_9CAUL</name>
<evidence type="ECO:0000259" key="2">
    <source>
        <dbReference type="PROSITE" id="PS50206"/>
    </source>
</evidence>
<reference evidence="3 4" key="1">
    <citation type="submission" date="2017-12" db="EMBL/GenBank/DDBJ databases">
        <title>The genome sequence of Caulobacter flavus CGMCC1 15093.</title>
        <authorList>
            <person name="Gao J."/>
            <person name="Mao X."/>
            <person name="Sun J."/>
        </authorList>
    </citation>
    <scope>NUCLEOTIDE SEQUENCE [LARGE SCALE GENOMIC DNA]</scope>
    <source>
        <strain evidence="3 4">CGMCC1 15093</strain>
    </source>
</reference>
<feature type="transmembrane region" description="Helical" evidence="1">
    <location>
        <begin position="124"/>
        <end position="144"/>
    </location>
</feature>
<dbReference type="InterPro" id="IPR001763">
    <property type="entry name" value="Rhodanese-like_dom"/>
</dbReference>